<evidence type="ECO:0008006" key="4">
    <source>
        <dbReference type="Google" id="ProtNLM"/>
    </source>
</evidence>
<evidence type="ECO:0000256" key="1">
    <source>
        <dbReference type="SAM" id="MobiDB-lite"/>
    </source>
</evidence>
<dbReference type="OrthoDB" id="5145195at2759"/>
<protein>
    <recommendedName>
        <fullName evidence="4">Endonuclease/exonuclease/phosphatase domain-containing protein</fullName>
    </recommendedName>
</protein>
<organism evidence="2 3">
    <name type="scientific">Fusarium oxysporum f. sp. lycopersici (strain 4287 / CBS 123668 / FGSC 9935 / NRRL 34936)</name>
    <name type="common">Fusarium vascular wilt of tomato</name>
    <dbReference type="NCBI Taxonomy" id="426428"/>
    <lineage>
        <taxon>Eukaryota</taxon>
        <taxon>Fungi</taxon>
        <taxon>Dikarya</taxon>
        <taxon>Ascomycota</taxon>
        <taxon>Pezizomycotina</taxon>
        <taxon>Sordariomycetes</taxon>
        <taxon>Hypocreomycetidae</taxon>
        <taxon>Hypocreales</taxon>
        <taxon>Nectriaceae</taxon>
        <taxon>Fusarium</taxon>
        <taxon>Fusarium oxysporum species complex</taxon>
    </lineage>
</organism>
<dbReference type="Gene3D" id="3.60.10.10">
    <property type="entry name" value="Endonuclease/exonuclease/phosphatase"/>
    <property type="match status" value="1"/>
</dbReference>
<dbReference type="KEGG" id="fox:FOXG_14334"/>
<accession>A0A0J9WTR3</accession>
<evidence type="ECO:0000313" key="2">
    <source>
        <dbReference type="EMBL" id="KNB16482.1"/>
    </source>
</evidence>
<dbReference type="EMBL" id="DS231719">
    <property type="protein sequence ID" value="KNB16482.1"/>
    <property type="molecule type" value="Genomic_DNA"/>
</dbReference>
<feature type="compositionally biased region" description="Polar residues" evidence="1">
    <location>
        <begin position="214"/>
        <end position="224"/>
    </location>
</feature>
<name>A0A0J9WTR3_FUSO4</name>
<feature type="region of interest" description="Disordered" evidence="1">
    <location>
        <begin position="248"/>
        <end position="308"/>
    </location>
</feature>
<feature type="region of interest" description="Disordered" evidence="1">
    <location>
        <begin position="324"/>
        <end position="387"/>
    </location>
</feature>
<feature type="compositionally biased region" description="Low complexity" evidence="1">
    <location>
        <begin position="273"/>
        <end position="288"/>
    </location>
</feature>
<dbReference type="RefSeq" id="XP_018254527.1">
    <property type="nucleotide sequence ID" value="XM_018394403.1"/>
</dbReference>
<dbReference type="InterPro" id="IPR036691">
    <property type="entry name" value="Endo/exonu/phosph_ase_sf"/>
</dbReference>
<proteinExistence type="predicted"/>
<dbReference type="AlphaFoldDB" id="A0A0J9WTR3"/>
<dbReference type="GeneID" id="28955503"/>
<feature type="region of interest" description="Disordered" evidence="1">
    <location>
        <begin position="72"/>
        <end position="93"/>
    </location>
</feature>
<feature type="compositionally biased region" description="Low complexity" evidence="1">
    <location>
        <begin position="349"/>
        <end position="361"/>
    </location>
</feature>
<dbReference type="SUPFAM" id="SSF56219">
    <property type="entry name" value="DNase I-like"/>
    <property type="match status" value="1"/>
</dbReference>
<sequence length="545" mass="60518">MASATSCPPIVPDPFDLGIHTPANLNRGARTALLQNSPAVVNGPVGVPPVFGRTAQTPSSPLNAISTAAATEGAQLAHPAPSSDPAPTTEQQPVSLIEAATKLARDREEEYNAKLKVFQAFCAKFEEAAKQFTTGPEREFAQRSGWAVLTADITTRDLLVQRQTEWAPDLGATAVETRQEWFTYLVSDYTRKLTDLYGNEADSDAAVEEEIDIQTGQKPQPTSKADQEKRPAKAVQCMLGLSPVTYLSSTPPVQTLRQGRRPRLRGLYRPRAMRQLPRPAQRQLRRLPSSPEKGPRRFPPADQRTRDHIRVVGAETYRQRNVEAQRHAPDLQQNGLPQDSTGSLERSSSRASSPAAPRAPSCIMVATTPEPEEEPEHPRPGSPRKRRIVPISRPHYHGHEVFQANVGKVPLVHDCALALADSERYDIVLLQEPGTTTANSRCLTKTYPAYDIYSPVEAWNSNSTRPRVMTYVRRDSKLSADQNRPYQSRDILWLTVNDTTIVNFYRQNDERDALDTLLQWPIPDRCLVAGDFNATIQDHLIGNPT</sequence>
<feature type="region of interest" description="Disordered" evidence="1">
    <location>
        <begin position="211"/>
        <end position="232"/>
    </location>
</feature>
<evidence type="ECO:0000313" key="3">
    <source>
        <dbReference type="Proteomes" id="UP000009097"/>
    </source>
</evidence>
<reference evidence="2" key="1">
    <citation type="submission" date="2007-04" db="EMBL/GenBank/DDBJ databases">
        <authorList>
            <consortium name="The Broad Institute Genome Sequencing Platform"/>
            <person name="Birren B."/>
            <person name="Lander E."/>
            <person name="Galagan J."/>
            <person name="Nusbaum C."/>
            <person name="Devon K."/>
            <person name="Ma L.-J."/>
            <person name="Jaffe D."/>
            <person name="Butler J."/>
            <person name="Alvarez P."/>
            <person name="Gnerre S."/>
            <person name="Grabherr M."/>
            <person name="Kleber M."/>
            <person name="Mauceli E."/>
            <person name="Brockman W."/>
            <person name="MacCallum I.A."/>
            <person name="Young S."/>
            <person name="LaButti K."/>
            <person name="DeCaprio D."/>
            <person name="Crawford M."/>
            <person name="Koehrsen M."/>
            <person name="Engels R."/>
            <person name="Montgomery P."/>
            <person name="Pearson M."/>
            <person name="Howarth C."/>
            <person name="Larson L."/>
            <person name="White J."/>
            <person name="O'Leary S."/>
            <person name="Kodira C."/>
            <person name="Zeng Q."/>
            <person name="Yandava C."/>
            <person name="Alvarado L."/>
            <person name="Kistler C."/>
            <person name="Shim W.-B."/>
            <person name="Kang S."/>
            <person name="Woloshuk C."/>
        </authorList>
    </citation>
    <scope>NUCLEOTIDE SEQUENCE</scope>
    <source>
        <strain evidence="2">4287</strain>
    </source>
</reference>
<reference evidence="2" key="2">
    <citation type="journal article" date="2010" name="Nature">
        <title>Comparative genomics reveals mobile pathogenicity chromosomes in Fusarium.</title>
        <authorList>
            <person name="Ma L.J."/>
            <person name="van der Does H.C."/>
            <person name="Borkovich K.A."/>
            <person name="Coleman J.J."/>
            <person name="Daboussi M.J."/>
            <person name="Di Pietro A."/>
            <person name="Dufresne M."/>
            <person name="Freitag M."/>
            <person name="Grabherr M."/>
            <person name="Henrissat B."/>
            <person name="Houterman P.M."/>
            <person name="Kang S."/>
            <person name="Shim W.B."/>
            <person name="Woloshuk C."/>
            <person name="Xie X."/>
            <person name="Xu J.R."/>
            <person name="Antoniw J."/>
            <person name="Baker S.E."/>
            <person name="Bluhm B.H."/>
            <person name="Breakspear A."/>
            <person name="Brown D.W."/>
            <person name="Butchko R.A."/>
            <person name="Chapman S."/>
            <person name="Coulson R."/>
            <person name="Coutinho P.M."/>
            <person name="Danchin E.G."/>
            <person name="Diener A."/>
            <person name="Gale L.R."/>
            <person name="Gardiner D.M."/>
            <person name="Goff S."/>
            <person name="Hammond-Kosack K.E."/>
            <person name="Hilburn K."/>
            <person name="Hua-Van A."/>
            <person name="Jonkers W."/>
            <person name="Kazan K."/>
            <person name="Kodira C.D."/>
            <person name="Koehrsen M."/>
            <person name="Kumar L."/>
            <person name="Lee Y.H."/>
            <person name="Li L."/>
            <person name="Manners J.M."/>
            <person name="Miranda-Saavedra D."/>
            <person name="Mukherjee M."/>
            <person name="Park G."/>
            <person name="Park J."/>
            <person name="Park S.Y."/>
            <person name="Proctor R.H."/>
            <person name="Regev A."/>
            <person name="Ruiz-Roldan M.C."/>
            <person name="Sain D."/>
            <person name="Sakthikumar S."/>
            <person name="Sykes S."/>
            <person name="Schwartz D.C."/>
            <person name="Turgeon B.G."/>
            <person name="Wapinski I."/>
            <person name="Yoder O."/>
            <person name="Young S."/>
            <person name="Zeng Q."/>
            <person name="Zhou S."/>
            <person name="Galagan J."/>
            <person name="Cuomo C.A."/>
            <person name="Kistler H.C."/>
            <person name="Rep M."/>
        </authorList>
    </citation>
    <scope>NUCLEOTIDE SEQUENCE [LARGE SCALE GENOMIC DNA]</scope>
    <source>
        <strain evidence="2">4287</strain>
    </source>
</reference>
<dbReference type="VEuPathDB" id="FungiDB:FOXG_14334"/>
<gene>
    <name evidence="2" type="ORF">FOXG_14334</name>
</gene>
<dbReference type="Proteomes" id="UP000009097">
    <property type="component" value="Unassembled WGS sequence"/>
</dbReference>
<feature type="compositionally biased region" description="Polar residues" evidence="1">
    <location>
        <begin position="331"/>
        <end position="345"/>
    </location>
</feature>
<feature type="compositionally biased region" description="Basic residues" evidence="1">
    <location>
        <begin position="258"/>
        <end position="272"/>
    </location>
</feature>